<evidence type="ECO:0000256" key="1">
    <source>
        <dbReference type="SAM" id="MobiDB-lite"/>
    </source>
</evidence>
<evidence type="ECO:0000313" key="3">
    <source>
        <dbReference type="Proteomes" id="UP000035037"/>
    </source>
</evidence>
<name>A0A0G8ARR2_9SYNE</name>
<dbReference type="Proteomes" id="UP000035037">
    <property type="component" value="Unassembled WGS sequence"/>
</dbReference>
<reference evidence="2 3" key="1">
    <citation type="submission" date="2015-02" db="EMBL/GenBank/DDBJ databases">
        <authorList>
            <person name="Slaby B."/>
            <person name="Hentschel U."/>
        </authorList>
    </citation>
    <scope>NUCLEOTIDE SEQUENCE [LARGE SCALE GENOMIC DNA]</scope>
    <source>
        <strain evidence="2">15L</strain>
    </source>
</reference>
<dbReference type="AlphaFoldDB" id="A0A0G8ARR2"/>
<organism evidence="2 3">
    <name type="scientific">Candidatus Synechococcus spongiarum 15L</name>
    <dbReference type="NCBI Taxonomy" id="1608419"/>
    <lineage>
        <taxon>Bacteria</taxon>
        <taxon>Bacillati</taxon>
        <taxon>Cyanobacteriota</taxon>
        <taxon>Cyanophyceae</taxon>
        <taxon>Synechococcales</taxon>
        <taxon>Synechococcaceae</taxon>
        <taxon>Synechococcus</taxon>
    </lineage>
</organism>
<evidence type="ECO:0000313" key="2">
    <source>
        <dbReference type="EMBL" id="KKZ10263.1"/>
    </source>
</evidence>
<sequence>MAPAPPSPPAEKPAKEAEWQAKTQVEPPSKAPYVGHWLGLLLQQAPGVDGHEVAGMAEQGIETAAHFPEFCLITEHEYQQQHRQAWDQQR</sequence>
<dbReference type="EMBL" id="JYFQ01000194">
    <property type="protein sequence ID" value="KKZ10263.1"/>
    <property type="molecule type" value="Genomic_DNA"/>
</dbReference>
<accession>A0A0G8ARR2</accession>
<comment type="caution">
    <text evidence="2">The sequence shown here is derived from an EMBL/GenBank/DDBJ whole genome shotgun (WGS) entry which is preliminary data.</text>
</comment>
<gene>
    <name evidence="2" type="ORF">TQ37_09025</name>
</gene>
<proteinExistence type="predicted"/>
<protein>
    <submittedName>
        <fullName evidence="2">Uncharacterized protein</fullName>
    </submittedName>
</protein>
<reference evidence="2 3" key="2">
    <citation type="submission" date="2015-05" db="EMBL/GenBank/DDBJ databases">
        <title>Lifestyle Evolution in Cyanobacterial Symbionts of Sponges.</title>
        <authorList>
            <person name="Burgsdorf I."/>
            <person name="Slaby B.M."/>
            <person name="Handley K.M."/>
            <person name="Haber M."/>
            <person name="Blom J."/>
            <person name="Marshall C.W."/>
            <person name="Gilbert J.A."/>
            <person name="Hentschel U."/>
            <person name="Steindler L."/>
        </authorList>
    </citation>
    <scope>NUCLEOTIDE SEQUENCE [LARGE SCALE GENOMIC DNA]</scope>
    <source>
        <strain evidence="2">15L</strain>
    </source>
</reference>
<feature type="region of interest" description="Disordered" evidence="1">
    <location>
        <begin position="1"/>
        <end position="30"/>
    </location>
</feature>
<feature type="compositionally biased region" description="Pro residues" evidence="1">
    <location>
        <begin position="1"/>
        <end position="11"/>
    </location>
</feature>